<feature type="transmembrane region" description="Helical" evidence="1">
    <location>
        <begin position="68"/>
        <end position="86"/>
    </location>
</feature>
<dbReference type="EMBL" id="CABWKQ010000032">
    <property type="protein sequence ID" value="VWX38421.1"/>
    <property type="molecule type" value="Genomic_DNA"/>
</dbReference>
<protein>
    <submittedName>
        <fullName evidence="2">Uncharacterized protein</fullName>
    </submittedName>
</protein>
<dbReference type="RefSeq" id="WP_159174060.1">
    <property type="nucleotide sequence ID" value="NZ_LR732312.1"/>
</dbReference>
<sequence length="95" mass="10893">MKKVLFLSMILTLSLHIGYLAYFYFFTVQPATTYQPILEEGAVLLEQSTVFVSHGSDDSVRAFLTAQFIRSIPVTFLILFGALTLVRRFRLRRTV</sequence>
<gene>
    <name evidence="2" type="ORF">EXIGUO9Y_380180</name>
</gene>
<accession>A0A653II29</accession>
<keyword evidence="1" id="KW-0472">Membrane</keyword>
<dbReference type="AlphaFoldDB" id="A0A653II29"/>
<dbReference type="Proteomes" id="UP000439752">
    <property type="component" value="Unassembled WGS sequence"/>
</dbReference>
<keyword evidence="1" id="KW-1133">Transmembrane helix</keyword>
<organism evidence="2 3">
    <name type="scientific">Exiguobacterium oxidotolerans</name>
    <dbReference type="NCBI Taxonomy" id="223958"/>
    <lineage>
        <taxon>Bacteria</taxon>
        <taxon>Bacillati</taxon>
        <taxon>Bacillota</taxon>
        <taxon>Bacilli</taxon>
        <taxon>Bacillales</taxon>
        <taxon>Bacillales Family XII. Incertae Sedis</taxon>
        <taxon>Exiguobacterium</taxon>
    </lineage>
</organism>
<keyword evidence="3" id="KW-1185">Reference proteome</keyword>
<reference evidence="2 3" key="1">
    <citation type="submission" date="2019-10" db="EMBL/GenBank/DDBJ databases">
        <authorList>
            <person name="Karimi E."/>
        </authorList>
    </citation>
    <scope>NUCLEOTIDE SEQUENCE [LARGE SCALE GENOMIC DNA]</scope>
    <source>
        <strain evidence="2">Exiguobacterium sp. 9Y</strain>
    </source>
</reference>
<evidence type="ECO:0000313" key="3">
    <source>
        <dbReference type="Proteomes" id="UP000439752"/>
    </source>
</evidence>
<evidence type="ECO:0000256" key="1">
    <source>
        <dbReference type="SAM" id="Phobius"/>
    </source>
</evidence>
<name>A0A653II29_9BACL</name>
<proteinExistence type="predicted"/>
<evidence type="ECO:0000313" key="2">
    <source>
        <dbReference type="EMBL" id="VWX38421.1"/>
    </source>
</evidence>
<keyword evidence="1" id="KW-0812">Transmembrane</keyword>